<dbReference type="Proteomes" id="UP000037729">
    <property type="component" value="Unassembled WGS sequence"/>
</dbReference>
<gene>
    <name evidence="1" type="ORF">AMS69_17920</name>
</gene>
<name>A0A0M9AHL0_9EURY</name>
<dbReference type="RefSeq" id="WP_053969408.1">
    <property type="nucleotide sequence ID" value="NZ_LIUF01000008.1"/>
</dbReference>
<accession>A0A0M9AHL0</accession>
<dbReference type="AlphaFoldDB" id="A0A0M9AHL0"/>
<evidence type="ECO:0000313" key="2">
    <source>
        <dbReference type="Proteomes" id="UP000037729"/>
    </source>
</evidence>
<sequence>MPETPDEYDEMSTAEGQSAVSTGTRIMEFAAEDGDTFTVFERIRGGYVGRHISSDDTETFYEIKPDKVAQEITGWPGQVESEAAEVATQPLMAAGWEITYYDEENAAMRMQDLYRED</sequence>
<protein>
    <submittedName>
        <fullName evidence="1">Uncharacterized protein</fullName>
    </submittedName>
</protein>
<evidence type="ECO:0000313" key="1">
    <source>
        <dbReference type="EMBL" id="KOX91598.1"/>
    </source>
</evidence>
<dbReference type="STRING" id="1705562.AMS69_17920"/>
<dbReference type="PATRIC" id="fig|1705562.3.peg.2069"/>
<proteinExistence type="predicted"/>
<organism evidence="1 2">
    <name type="scientific">Haloarcula rubripromontorii</name>
    <dbReference type="NCBI Taxonomy" id="1705562"/>
    <lineage>
        <taxon>Archaea</taxon>
        <taxon>Methanobacteriati</taxon>
        <taxon>Methanobacteriota</taxon>
        <taxon>Stenosarchaea group</taxon>
        <taxon>Halobacteria</taxon>
        <taxon>Halobacteriales</taxon>
        <taxon>Haloarculaceae</taxon>
        <taxon>Haloarcula</taxon>
    </lineage>
</organism>
<keyword evidence="2" id="KW-1185">Reference proteome</keyword>
<comment type="caution">
    <text evidence="1">The sequence shown here is derived from an EMBL/GenBank/DDBJ whole genome shotgun (WGS) entry which is preliminary data.</text>
</comment>
<reference evidence="1 2" key="1">
    <citation type="submission" date="2015-08" db="EMBL/GenBank/DDBJ databases">
        <title>Genomes of Isolates from Cabo Rojo, PR.</title>
        <authorList>
            <person name="Sanchez-Nieves R.L."/>
            <person name="Montalvo-Rodriguez R."/>
        </authorList>
    </citation>
    <scope>NUCLEOTIDE SEQUENCE [LARGE SCALE GENOMIC DNA]</scope>
    <source>
        <strain evidence="1 2">SL3</strain>
    </source>
</reference>
<dbReference type="EMBL" id="LIUF01000008">
    <property type="protein sequence ID" value="KOX91598.1"/>
    <property type="molecule type" value="Genomic_DNA"/>
</dbReference>